<evidence type="ECO:0000313" key="13">
    <source>
        <dbReference type="Proteomes" id="UP000242188"/>
    </source>
</evidence>
<evidence type="ECO:0000256" key="2">
    <source>
        <dbReference type="ARBA" id="ARBA00006889"/>
    </source>
</evidence>
<comment type="similarity">
    <text evidence="2 10">Belongs to the calycin superfamily. Lipocalin family.</text>
</comment>
<keyword evidence="8" id="KW-1015">Disulfide bond</keyword>
<dbReference type="InterPro" id="IPR022271">
    <property type="entry name" value="Lipocalin_ApoD"/>
</dbReference>
<evidence type="ECO:0000256" key="9">
    <source>
        <dbReference type="ARBA" id="ARBA00023180"/>
    </source>
</evidence>
<keyword evidence="5" id="KW-0964">Secreted</keyword>
<dbReference type="OrthoDB" id="565904at2759"/>
<dbReference type="PANTHER" id="PTHR10612:SF34">
    <property type="entry name" value="APOLIPOPROTEIN D"/>
    <property type="match status" value="1"/>
</dbReference>
<evidence type="ECO:0000259" key="11">
    <source>
        <dbReference type="Pfam" id="PF08212"/>
    </source>
</evidence>
<evidence type="ECO:0000256" key="7">
    <source>
        <dbReference type="ARBA" id="ARBA00023121"/>
    </source>
</evidence>
<evidence type="ECO:0000256" key="1">
    <source>
        <dbReference type="ARBA" id="ARBA00004613"/>
    </source>
</evidence>
<dbReference type="GO" id="GO:0005576">
    <property type="term" value="C:extracellular region"/>
    <property type="evidence" value="ECO:0007669"/>
    <property type="project" value="UniProtKB-SubCell"/>
</dbReference>
<accession>A0A210PNR3</accession>
<comment type="subcellular location">
    <subcellularLocation>
        <location evidence="1">Secreted</location>
    </subcellularLocation>
</comment>
<dbReference type="InterPro" id="IPR003057">
    <property type="entry name" value="Invtbrt_color"/>
</dbReference>
<organism evidence="12 13">
    <name type="scientific">Mizuhopecten yessoensis</name>
    <name type="common">Japanese scallop</name>
    <name type="synonym">Patinopecten yessoensis</name>
    <dbReference type="NCBI Taxonomy" id="6573"/>
    <lineage>
        <taxon>Eukaryota</taxon>
        <taxon>Metazoa</taxon>
        <taxon>Spiralia</taxon>
        <taxon>Lophotrochozoa</taxon>
        <taxon>Mollusca</taxon>
        <taxon>Bivalvia</taxon>
        <taxon>Autobranchia</taxon>
        <taxon>Pteriomorphia</taxon>
        <taxon>Pectinida</taxon>
        <taxon>Pectinoidea</taxon>
        <taxon>Pectinidae</taxon>
        <taxon>Mizuhopecten</taxon>
    </lineage>
</organism>
<dbReference type="GO" id="GO:0005737">
    <property type="term" value="C:cytoplasm"/>
    <property type="evidence" value="ECO:0007669"/>
    <property type="project" value="TreeGrafter"/>
</dbReference>
<feature type="chain" id="PRO_5013437232" description="Apolipoprotein D" evidence="10">
    <location>
        <begin position="21"/>
        <end position="191"/>
    </location>
</feature>
<keyword evidence="13" id="KW-1185">Reference proteome</keyword>
<dbReference type="SUPFAM" id="SSF50814">
    <property type="entry name" value="Lipocalins"/>
    <property type="match status" value="1"/>
</dbReference>
<dbReference type="PRINTS" id="PR01273">
    <property type="entry name" value="INVTBRTCOLOR"/>
</dbReference>
<keyword evidence="4" id="KW-0813">Transport</keyword>
<keyword evidence="12" id="KW-0449">Lipoprotein</keyword>
<sequence length="191" mass="21426">MMSLALFLATLLAVLGLAPGQVVRGTCPTVDTQPDFNITQYLGDWVEDRKFTTLFELGLTCVKANYALLDNGNIQVTNSGIRPFTRTQTIASAIATVPDPSEPGRLSISFDADRPSGSYLVLDTDYDNYSLVYSCQNFFGLFSAEFAWILKRSRGYQLTASQEAKLYSKLNKYNINPRRFVRVFEPFCSQR</sequence>
<reference evidence="12 13" key="1">
    <citation type="journal article" date="2017" name="Nat. Ecol. Evol.">
        <title>Scallop genome provides insights into evolution of bilaterian karyotype and development.</title>
        <authorList>
            <person name="Wang S."/>
            <person name="Zhang J."/>
            <person name="Jiao W."/>
            <person name="Li J."/>
            <person name="Xun X."/>
            <person name="Sun Y."/>
            <person name="Guo X."/>
            <person name="Huan P."/>
            <person name="Dong B."/>
            <person name="Zhang L."/>
            <person name="Hu X."/>
            <person name="Sun X."/>
            <person name="Wang J."/>
            <person name="Zhao C."/>
            <person name="Wang Y."/>
            <person name="Wang D."/>
            <person name="Huang X."/>
            <person name="Wang R."/>
            <person name="Lv J."/>
            <person name="Li Y."/>
            <person name="Zhang Z."/>
            <person name="Liu B."/>
            <person name="Lu W."/>
            <person name="Hui Y."/>
            <person name="Liang J."/>
            <person name="Zhou Z."/>
            <person name="Hou R."/>
            <person name="Li X."/>
            <person name="Liu Y."/>
            <person name="Li H."/>
            <person name="Ning X."/>
            <person name="Lin Y."/>
            <person name="Zhao L."/>
            <person name="Xing Q."/>
            <person name="Dou J."/>
            <person name="Li Y."/>
            <person name="Mao J."/>
            <person name="Guo H."/>
            <person name="Dou H."/>
            <person name="Li T."/>
            <person name="Mu C."/>
            <person name="Jiang W."/>
            <person name="Fu Q."/>
            <person name="Fu X."/>
            <person name="Miao Y."/>
            <person name="Liu J."/>
            <person name="Yu Q."/>
            <person name="Li R."/>
            <person name="Liao H."/>
            <person name="Li X."/>
            <person name="Kong Y."/>
            <person name="Jiang Z."/>
            <person name="Chourrout D."/>
            <person name="Li R."/>
            <person name="Bao Z."/>
        </authorList>
    </citation>
    <scope>NUCLEOTIDE SEQUENCE [LARGE SCALE GENOMIC DNA]</scope>
    <source>
        <strain evidence="12 13">PY_sf001</strain>
    </source>
</reference>
<keyword evidence="7" id="KW-0446">Lipid-binding</keyword>
<dbReference type="CDD" id="cd19437">
    <property type="entry name" value="lipocalin_apoD-like"/>
    <property type="match status" value="1"/>
</dbReference>
<dbReference type="PANTHER" id="PTHR10612">
    <property type="entry name" value="APOLIPOPROTEIN D"/>
    <property type="match status" value="1"/>
</dbReference>
<proteinExistence type="inferred from homology"/>
<dbReference type="Gene3D" id="2.40.128.20">
    <property type="match status" value="1"/>
</dbReference>
<keyword evidence="6 10" id="KW-0732">Signal</keyword>
<evidence type="ECO:0000256" key="4">
    <source>
        <dbReference type="ARBA" id="ARBA00022448"/>
    </source>
</evidence>
<dbReference type="EMBL" id="NEDP02005573">
    <property type="protein sequence ID" value="OWF38108.1"/>
    <property type="molecule type" value="Genomic_DNA"/>
</dbReference>
<dbReference type="FunFam" id="2.40.128.20:FF:000003">
    <property type="entry name" value="Apolipoprotein D"/>
    <property type="match status" value="1"/>
</dbReference>
<name>A0A210PNR3_MIZYE</name>
<evidence type="ECO:0000256" key="8">
    <source>
        <dbReference type="ARBA" id="ARBA00023157"/>
    </source>
</evidence>
<feature type="signal peptide" evidence="10">
    <location>
        <begin position="1"/>
        <end position="20"/>
    </location>
</feature>
<evidence type="ECO:0000256" key="3">
    <source>
        <dbReference type="ARBA" id="ARBA00019890"/>
    </source>
</evidence>
<feature type="domain" description="Lipocalin/cytosolic fatty-acid binding" evidence="11">
    <location>
        <begin position="37"/>
        <end position="172"/>
    </location>
</feature>
<evidence type="ECO:0000256" key="10">
    <source>
        <dbReference type="PIRNR" id="PIRNR036893"/>
    </source>
</evidence>
<dbReference type="PIRSF" id="PIRSF036893">
    <property type="entry name" value="Lipocalin_ApoD"/>
    <property type="match status" value="1"/>
</dbReference>
<dbReference type="GO" id="GO:0008289">
    <property type="term" value="F:lipid binding"/>
    <property type="evidence" value="ECO:0007669"/>
    <property type="project" value="UniProtKB-KW"/>
</dbReference>
<evidence type="ECO:0000256" key="5">
    <source>
        <dbReference type="ARBA" id="ARBA00022525"/>
    </source>
</evidence>
<dbReference type="GO" id="GO:0031409">
    <property type="term" value="F:pigment binding"/>
    <property type="evidence" value="ECO:0007669"/>
    <property type="project" value="InterPro"/>
</dbReference>
<gene>
    <name evidence="12" type="ORF">KP79_PYT09136</name>
</gene>
<dbReference type="GO" id="GO:0000302">
    <property type="term" value="P:response to reactive oxygen species"/>
    <property type="evidence" value="ECO:0007669"/>
    <property type="project" value="TreeGrafter"/>
</dbReference>
<dbReference type="Proteomes" id="UP000242188">
    <property type="component" value="Unassembled WGS sequence"/>
</dbReference>
<dbReference type="GO" id="GO:0006629">
    <property type="term" value="P:lipid metabolic process"/>
    <property type="evidence" value="ECO:0007669"/>
    <property type="project" value="TreeGrafter"/>
</dbReference>
<evidence type="ECO:0000256" key="6">
    <source>
        <dbReference type="ARBA" id="ARBA00022729"/>
    </source>
</evidence>
<dbReference type="InterPro" id="IPR000566">
    <property type="entry name" value="Lipocln_cytosolic_FA-bd_dom"/>
</dbReference>
<dbReference type="AlphaFoldDB" id="A0A210PNR3"/>
<dbReference type="InterPro" id="IPR012674">
    <property type="entry name" value="Calycin"/>
</dbReference>
<keyword evidence="9" id="KW-0325">Glycoprotein</keyword>
<evidence type="ECO:0000313" key="12">
    <source>
        <dbReference type="EMBL" id="OWF38108.1"/>
    </source>
</evidence>
<comment type="caution">
    <text evidence="12">The sequence shown here is derived from an EMBL/GenBank/DDBJ whole genome shotgun (WGS) entry which is preliminary data.</text>
</comment>
<dbReference type="Pfam" id="PF08212">
    <property type="entry name" value="Lipocalin_2"/>
    <property type="match status" value="1"/>
</dbReference>
<protein>
    <recommendedName>
        <fullName evidence="3">Apolipoprotein D</fullName>
    </recommendedName>
</protein>